<dbReference type="EMBL" id="PZQS01000013">
    <property type="protein sequence ID" value="PVD19495.1"/>
    <property type="molecule type" value="Genomic_DNA"/>
</dbReference>
<evidence type="ECO:0000256" key="11">
    <source>
        <dbReference type="SAM" id="Phobius"/>
    </source>
</evidence>
<comment type="function">
    <text evidence="8">Required to protect lysosomal transporter MFSD1 from lysosomal proteolysis and for MFSD1 lysosomal localization.</text>
</comment>
<evidence type="ECO:0000313" key="13">
    <source>
        <dbReference type="Proteomes" id="UP000245119"/>
    </source>
</evidence>
<evidence type="ECO:0000256" key="3">
    <source>
        <dbReference type="ARBA" id="ARBA00022729"/>
    </source>
</evidence>
<keyword evidence="2 11" id="KW-0812">Transmembrane</keyword>
<keyword evidence="4 11" id="KW-1133">Transmembrane helix</keyword>
<dbReference type="Proteomes" id="UP000245119">
    <property type="component" value="Linkage Group LG13"/>
</dbReference>
<evidence type="ECO:0000256" key="5">
    <source>
        <dbReference type="ARBA" id="ARBA00023136"/>
    </source>
</evidence>
<evidence type="ECO:0000256" key="7">
    <source>
        <dbReference type="ARBA" id="ARBA00023228"/>
    </source>
</evidence>
<feature type="transmembrane region" description="Helical" evidence="11">
    <location>
        <begin position="364"/>
        <end position="389"/>
    </location>
</feature>
<dbReference type="InterPro" id="IPR029382">
    <property type="entry name" value="NCU-G1"/>
</dbReference>
<evidence type="ECO:0000256" key="1">
    <source>
        <dbReference type="ARBA" id="ARBA00010599"/>
    </source>
</evidence>
<proteinExistence type="inferred from homology"/>
<dbReference type="OrthoDB" id="6264340at2759"/>
<evidence type="ECO:0008006" key="14">
    <source>
        <dbReference type="Google" id="ProtNLM"/>
    </source>
</evidence>
<keyword evidence="6" id="KW-0325">Glycoprotein</keyword>
<reference evidence="12 13" key="1">
    <citation type="submission" date="2018-04" db="EMBL/GenBank/DDBJ databases">
        <title>The genome of golden apple snail Pomacea canaliculata provides insight into stress tolerance and invasive adaptation.</title>
        <authorList>
            <person name="Liu C."/>
            <person name="Liu B."/>
            <person name="Ren Y."/>
            <person name="Zhang Y."/>
            <person name="Wang H."/>
            <person name="Li S."/>
            <person name="Jiang F."/>
            <person name="Yin L."/>
            <person name="Zhang G."/>
            <person name="Qian W."/>
            <person name="Fan W."/>
        </authorList>
    </citation>
    <scope>NUCLEOTIDE SEQUENCE [LARGE SCALE GENOMIC DNA]</scope>
    <source>
        <strain evidence="12">SZHN2017</strain>
        <tissue evidence="12">Muscle</tissue>
    </source>
</reference>
<dbReference type="PANTHER" id="PTHR31981">
    <property type="entry name" value="GLYCOSYLATED LYSOSOMAL MEMBRANE PROTEIN"/>
    <property type="match status" value="1"/>
</dbReference>
<gene>
    <name evidence="12" type="ORF">C0Q70_19984</name>
</gene>
<dbReference type="GO" id="GO:0005765">
    <property type="term" value="C:lysosomal membrane"/>
    <property type="evidence" value="ECO:0007669"/>
    <property type="project" value="UniProtKB-SubCell"/>
</dbReference>
<comment type="subunit">
    <text evidence="10">Interacts (via lumenal domain) with lysosomal protein MFSD1; the interaction starts while both proteins are still in the endoplasmic reticulum and is required for stabilization of MFSD1 in lysosomes but has no direct effect on its targeting to lysosomes or transporter activity.</text>
</comment>
<keyword evidence="7" id="KW-0458">Lysosome</keyword>
<comment type="subcellular location">
    <subcellularLocation>
        <location evidence="9">Lysosome membrane</location>
        <topology evidence="9">Single-pass type I membrane protein</topology>
        <orientation evidence="9">Lumenal side</orientation>
    </subcellularLocation>
</comment>
<sequence length="411" mass="45724">MPYPDCDKYPSCEQALNQSSSDPGFPNLIYVSAVGTKDKLHFVLTTINVPSLLILQTSMDGQMYFNWDGILLADNITDMANAINVSASSVLYQYSVLFTRLIEYNDTSDVANLAIADEPNSKTEWKIHDFRDFKWMNATTGQGGNSIIFSTAYHDINKTDATGNLTGSLYFEFEMHGEDGRDEDLPHLIYNTNMTQLNFVLDKYTPAFANSRFALEVAVISNSSVHDDLPDEMSIEETKSIDDEYSPGVFKIVNWYSRQNHKDAGGYIQWKPVCYLDAHRARDKGTEVQYYGLTGTQHIDDILNTSVAFAYFGDRLYTDKNVVRKASNISFGFSNDGFYVGSNYTAWTVSIGFGTPPEESISTMVIAVIAAGLGIPVIIIVIGGLYVCIKRRRSQTYEPLGNGSGSYAPVN</sequence>
<comment type="caution">
    <text evidence="12">The sequence shown here is derived from an EMBL/GenBank/DDBJ whole genome shotgun (WGS) entry which is preliminary data.</text>
</comment>
<accession>A0A2T7NEC0</accession>
<keyword evidence="13" id="KW-1185">Reference proteome</keyword>
<keyword evidence="5 11" id="KW-0472">Membrane</keyword>
<protein>
    <recommendedName>
        <fullName evidence="14">Lysosomal protein NCU-G1</fullName>
    </recommendedName>
</protein>
<evidence type="ECO:0000256" key="10">
    <source>
        <dbReference type="ARBA" id="ARBA00044960"/>
    </source>
</evidence>
<evidence type="ECO:0000256" key="6">
    <source>
        <dbReference type="ARBA" id="ARBA00023180"/>
    </source>
</evidence>
<evidence type="ECO:0000256" key="2">
    <source>
        <dbReference type="ARBA" id="ARBA00022692"/>
    </source>
</evidence>
<name>A0A2T7NEC0_POMCA</name>
<dbReference type="Pfam" id="PF15065">
    <property type="entry name" value="NCU-G1"/>
    <property type="match status" value="1"/>
</dbReference>
<dbReference type="PANTHER" id="PTHR31981:SF1">
    <property type="entry name" value="GLYCOSYLATED LYSOSOMAL MEMBRANE PROTEIN"/>
    <property type="match status" value="1"/>
</dbReference>
<comment type="similarity">
    <text evidence="1">Belongs to the GLMP family.</text>
</comment>
<dbReference type="AlphaFoldDB" id="A0A2T7NEC0"/>
<keyword evidence="3" id="KW-0732">Signal</keyword>
<evidence type="ECO:0000256" key="9">
    <source>
        <dbReference type="ARBA" id="ARBA00024189"/>
    </source>
</evidence>
<evidence type="ECO:0000256" key="8">
    <source>
        <dbReference type="ARBA" id="ARBA00024176"/>
    </source>
</evidence>
<evidence type="ECO:0000256" key="4">
    <source>
        <dbReference type="ARBA" id="ARBA00022989"/>
    </source>
</evidence>
<organism evidence="12 13">
    <name type="scientific">Pomacea canaliculata</name>
    <name type="common">Golden apple snail</name>
    <dbReference type="NCBI Taxonomy" id="400727"/>
    <lineage>
        <taxon>Eukaryota</taxon>
        <taxon>Metazoa</taxon>
        <taxon>Spiralia</taxon>
        <taxon>Lophotrochozoa</taxon>
        <taxon>Mollusca</taxon>
        <taxon>Gastropoda</taxon>
        <taxon>Caenogastropoda</taxon>
        <taxon>Architaenioglossa</taxon>
        <taxon>Ampullarioidea</taxon>
        <taxon>Ampullariidae</taxon>
        <taxon>Pomacea</taxon>
    </lineage>
</organism>
<evidence type="ECO:0000313" key="12">
    <source>
        <dbReference type="EMBL" id="PVD19495.1"/>
    </source>
</evidence>